<dbReference type="InterPro" id="IPR028325">
    <property type="entry name" value="VG_K_chnl"/>
</dbReference>
<evidence type="ECO:0000256" key="9">
    <source>
        <dbReference type="ARBA" id="ARBA00023065"/>
    </source>
</evidence>
<feature type="transmembrane region" description="Helical" evidence="12">
    <location>
        <begin position="32"/>
        <end position="51"/>
    </location>
</feature>
<evidence type="ECO:0000256" key="1">
    <source>
        <dbReference type="ARBA" id="ARBA00004141"/>
    </source>
</evidence>
<proteinExistence type="predicted"/>
<dbReference type="InterPro" id="IPR027359">
    <property type="entry name" value="Volt_channel_dom_sf"/>
</dbReference>
<evidence type="ECO:0000313" key="14">
    <source>
        <dbReference type="EMBL" id="MBK1877507.1"/>
    </source>
</evidence>
<feature type="transmembrane region" description="Helical" evidence="12">
    <location>
        <begin position="158"/>
        <end position="179"/>
    </location>
</feature>
<dbReference type="Proteomes" id="UP000617628">
    <property type="component" value="Unassembled WGS sequence"/>
</dbReference>
<dbReference type="SUPFAM" id="SSF81324">
    <property type="entry name" value="Voltage-gated potassium channels"/>
    <property type="match status" value="1"/>
</dbReference>
<evidence type="ECO:0000259" key="13">
    <source>
        <dbReference type="Pfam" id="PF00520"/>
    </source>
</evidence>
<keyword evidence="6" id="KW-0851">Voltage-gated channel</keyword>
<evidence type="ECO:0000256" key="5">
    <source>
        <dbReference type="ARBA" id="ARBA00022826"/>
    </source>
</evidence>
<protein>
    <submittedName>
        <fullName evidence="14">Ion transporter</fullName>
    </submittedName>
</protein>
<sequence length="280" mass="31700">MLESEETPANWSKFRERSRRIIFHSSRWDEKLFDVLLIVAILTSVVIVMLESVESVRNELGPMLFKLELGFTILFTVEYIFRIYVSKKPLRYMRSFFGIVDFVAILPTYLDLIFPGAHYLLLVRCLRVLRVFRVLKLVEFIGEANVLFRAVGASVKKIVVFMTAVVLLVLILGSIMFLIEGPENGFTSIPKSVYWAIVTLTTVGYGDISPQTPVGQMFASVIMIIGYAVIAVPTGIVTAEITLATRGQRKERRCQKCGEADHKLTAKYCRMCGTQLEPLE</sequence>
<comment type="caution">
    <text evidence="14">The sequence shown here is derived from an EMBL/GenBank/DDBJ whole genome shotgun (WGS) entry which is preliminary data.</text>
</comment>
<dbReference type="Gene3D" id="1.10.287.70">
    <property type="match status" value="1"/>
</dbReference>
<organism evidence="14 15">
    <name type="scientific">Pelagicoccus mobilis</name>
    <dbReference type="NCBI Taxonomy" id="415221"/>
    <lineage>
        <taxon>Bacteria</taxon>
        <taxon>Pseudomonadati</taxon>
        <taxon>Verrucomicrobiota</taxon>
        <taxon>Opitutia</taxon>
        <taxon>Puniceicoccales</taxon>
        <taxon>Pelagicoccaceae</taxon>
        <taxon>Pelagicoccus</taxon>
    </lineage>
</organism>
<keyword evidence="2" id="KW-0813">Transport</keyword>
<evidence type="ECO:0000256" key="2">
    <source>
        <dbReference type="ARBA" id="ARBA00022448"/>
    </source>
</evidence>
<evidence type="ECO:0000256" key="12">
    <source>
        <dbReference type="SAM" id="Phobius"/>
    </source>
</evidence>
<name>A0A934VPP6_9BACT</name>
<keyword evidence="15" id="KW-1185">Reference proteome</keyword>
<evidence type="ECO:0000256" key="11">
    <source>
        <dbReference type="ARBA" id="ARBA00023303"/>
    </source>
</evidence>
<feature type="transmembrane region" description="Helical" evidence="12">
    <location>
        <begin position="217"/>
        <end position="243"/>
    </location>
</feature>
<evidence type="ECO:0000256" key="6">
    <source>
        <dbReference type="ARBA" id="ARBA00022882"/>
    </source>
</evidence>
<keyword evidence="11" id="KW-0407">Ion channel</keyword>
<dbReference type="EMBL" id="JAENIL010000019">
    <property type="protein sequence ID" value="MBK1877507.1"/>
    <property type="molecule type" value="Genomic_DNA"/>
</dbReference>
<dbReference type="PANTHER" id="PTHR11537">
    <property type="entry name" value="VOLTAGE-GATED POTASSIUM CHANNEL"/>
    <property type="match status" value="1"/>
</dbReference>
<dbReference type="RefSeq" id="WP_200355721.1">
    <property type="nucleotide sequence ID" value="NZ_JAENIL010000019.1"/>
</dbReference>
<evidence type="ECO:0000256" key="10">
    <source>
        <dbReference type="ARBA" id="ARBA00023136"/>
    </source>
</evidence>
<dbReference type="PRINTS" id="PR00169">
    <property type="entry name" value="KCHANNEL"/>
</dbReference>
<gene>
    <name evidence="14" type="ORF">JIN87_11560</name>
</gene>
<keyword evidence="5" id="KW-0631">Potassium channel</keyword>
<keyword evidence="10 12" id="KW-0472">Membrane</keyword>
<keyword evidence="4 12" id="KW-0812">Transmembrane</keyword>
<evidence type="ECO:0000256" key="8">
    <source>
        <dbReference type="ARBA" id="ARBA00022989"/>
    </source>
</evidence>
<keyword evidence="7" id="KW-0630">Potassium</keyword>
<dbReference type="GO" id="GO:0001508">
    <property type="term" value="P:action potential"/>
    <property type="evidence" value="ECO:0007669"/>
    <property type="project" value="TreeGrafter"/>
</dbReference>
<accession>A0A934VPP6</accession>
<dbReference type="Gene3D" id="1.20.120.350">
    <property type="entry name" value="Voltage-gated potassium channels. Chain C"/>
    <property type="match status" value="1"/>
</dbReference>
<feature type="transmembrane region" description="Helical" evidence="12">
    <location>
        <begin position="63"/>
        <end position="85"/>
    </location>
</feature>
<comment type="subcellular location">
    <subcellularLocation>
        <location evidence="1">Membrane</location>
        <topology evidence="1">Multi-pass membrane protein</topology>
    </subcellularLocation>
</comment>
<keyword evidence="8 12" id="KW-1133">Transmembrane helix</keyword>
<keyword evidence="3" id="KW-0633">Potassium transport</keyword>
<keyword evidence="9" id="KW-0406">Ion transport</keyword>
<evidence type="ECO:0000256" key="7">
    <source>
        <dbReference type="ARBA" id="ARBA00022958"/>
    </source>
</evidence>
<dbReference type="PANTHER" id="PTHR11537:SF254">
    <property type="entry name" value="POTASSIUM VOLTAGE-GATED CHANNEL PROTEIN SHAB"/>
    <property type="match status" value="1"/>
</dbReference>
<dbReference type="Pfam" id="PF00520">
    <property type="entry name" value="Ion_trans"/>
    <property type="match status" value="1"/>
</dbReference>
<dbReference type="GO" id="GO:0005249">
    <property type="term" value="F:voltage-gated potassium channel activity"/>
    <property type="evidence" value="ECO:0007669"/>
    <property type="project" value="InterPro"/>
</dbReference>
<evidence type="ECO:0000313" key="15">
    <source>
        <dbReference type="Proteomes" id="UP000617628"/>
    </source>
</evidence>
<dbReference type="AlphaFoldDB" id="A0A934VPP6"/>
<feature type="domain" description="Ion transport" evidence="13">
    <location>
        <begin position="31"/>
        <end position="245"/>
    </location>
</feature>
<dbReference type="InterPro" id="IPR005821">
    <property type="entry name" value="Ion_trans_dom"/>
</dbReference>
<evidence type="ECO:0000256" key="4">
    <source>
        <dbReference type="ARBA" id="ARBA00022692"/>
    </source>
</evidence>
<reference evidence="14" key="1">
    <citation type="submission" date="2021-01" db="EMBL/GenBank/DDBJ databases">
        <title>Modified the classification status of verrucomicrobia.</title>
        <authorList>
            <person name="Feng X."/>
        </authorList>
    </citation>
    <scope>NUCLEOTIDE SEQUENCE</scope>
    <source>
        <strain evidence="14">KCTC 13126</strain>
    </source>
</reference>
<dbReference type="GO" id="GO:0008076">
    <property type="term" value="C:voltage-gated potassium channel complex"/>
    <property type="evidence" value="ECO:0007669"/>
    <property type="project" value="InterPro"/>
</dbReference>
<evidence type="ECO:0000256" key="3">
    <source>
        <dbReference type="ARBA" id="ARBA00022538"/>
    </source>
</evidence>